<dbReference type="PANTHER" id="PTHR48081">
    <property type="entry name" value="AB HYDROLASE SUPERFAMILY PROTEIN C4A8.06C"/>
    <property type="match status" value="1"/>
</dbReference>
<evidence type="ECO:0000256" key="1">
    <source>
        <dbReference type="ARBA" id="ARBA00022801"/>
    </source>
</evidence>
<gene>
    <name evidence="3" type="ordered locus">SpyM3_0990</name>
</gene>
<dbReference type="Pfam" id="PF07859">
    <property type="entry name" value="Abhydrolase_3"/>
    <property type="match status" value="1"/>
</dbReference>
<dbReference type="HOGENOM" id="CLU_012494_13_4_9"/>
<feature type="domain" description="Alpha/beta hydrolase fold-3" evidence="2">
    <location>
        <begin position="101"/>
        <end position="302"/>
    </location>
</feature>
<dbReference type="InterPro" id="IPR013094">
    <property type="entry name" value="AB_hydrolase_3"/>
</dbReference>
<dbReference type="Gene3D" id="3.40.50.1820">
    <property type="entry name" value="alpha/beta hydrolase"/>
    <property type="match status" value="1"/>
</dbReference>
<dbReference type="Proteomes" id="UP000000564">
    <property type="component" value="Chromosome"/>
</dbReference>
<dbReference type="InterPro" id="IPR029058">
    <property type="entry name" value="AB_hydrolase_fold"/>
</dbReference>
<dbReference type="InterPro" id="IPR050300">
    <property type="entry name" value="GDXG_lipolytic_enzyme"/>
</dbReference>
<evidence type="ECO:0000259" key="2">
    <source>
        <dbReference type="Pfam" id="PF07859"/>
    </source>
</evidence>
<dbReference type="SUPFAM" id="SSF53474">
    <property type="entry name" value="alpha/beta-Hydrolases"/>
    <property type="match status" value="1"/>
</dbReference>
<dbReference type="KEGG" id="spg:SpyM3_0990"/>
<protein>
    <submittedName>
        <fullName evidence="3">Putative esterase</fullName>
    </submittedName>
</protein>
<reference evidence="3 4" key="1">
    <citation type="journal article" date="2002" name="Proc. Natl. Acad. Sci. U.S.A.">
        <title>Genome sequence of a serotype M3 strain of group A Streptococcus: phage-encoded toxins, the high-virulence phenotype, and clone emergence.</title>
        <authorList>
            <person name="Beres S.B."/>
            <person name="Sylva G.L."/>
            <person name="Barbian K.D."/>
            <person name="Lei B."/>
            <person name="Hoff J.S."/>
            <person name="Mammarella N.D."/>
            <person name="Liu M.Y."/>
            <person name="Smoot J.C."/>
            <person name="Porcella S.F."/>
            <person name="Parkins L.D."/>
            <person name="Campbell D.S."/>
            <person name="Smith T.M."/>
            <person name="McCormick J.K."/>
            <person name="Leung D.Y."/>
            <person name="Schlievert P.M."/>
            <person name="Musser J.M."/>
        </authorList>
    </citation>
    <scope>NUCLEOTIDE SEQUENCE [LARGE SCALE GENOMIC DNA]</scope>
    <source>
        <strain evidence="4">ATCC BAA-595 / MGAS315</strain>
    </source>
</reference>
<organism evidence="3 4">
    <name type="scientific">Streptococcus pyogenes serotype M3 (strain ATCC BAA-595 / MGAS315)</name>
    <dbReference type="NCBI Taxonomy" id="198466"/>
    <lineage>
        <taxon>Bacteria</taxon>
        <taxon>Bacillati</taxon>
        <taxon>Bacillota</taxon>
        <taxon>Bacilli</taxon>
        <taxon>Lactobacillales</taxon>
        <taxon>Streptococcaceae</taxon>
        <taxon>Streptococcus</taxon>
    </lineage>
</organism>
<dbReference type="RefSeq" id="WP_011054602.1">
    <property type="nucleotide sequence ID" value="NC_004070.1"/>
</dbReference>
<proteinExistence type="predicted"/>
<keyword evidence="1" id="KW-0378">Hydrolase</keyword>
<evidence type="ECO:0000313" key="3">
    <source>
        <dbReference type="EMBL" id="AAM79597.1"/>
    </source>
</evidence>
<dbReference type="GO" id="GO:0016787">
    <property type="term" value="F:hydrolase activity"/>
    <property type="evidence" value="ECO:0007669"/>
    <property type="project" value="UniProtKB-KW"/>
</dbReference>
<dbReference type="AlphaFoldDB" id="A0A0H2UV26"/>
<evidence type="ECO:0000313" key="4">
    <source>
        <dbReference type="Proteomes" id="UP000000564"/>
    </source>
</evidence>
<dbReference type="EMBL" id="AE014074">
    <property type="protein sequence ID" value="AAM79597.1"/>
    <property type="molecule type" value="Genomic_DNA"/>
</dbReference>
<dbReference type="PANTHER" id="PTHR48081:SF8">
    <property type="entry name" value="ALPHA_BETA HYDROLASE FOLD-3 DOMAIN-CONTAINING PROTEIN-RELATED"/>
    <property type="match status" value="1"/>
</dbReference>
<sequence length="327" mass="37744">MVIIAVVIFFGVILGILIVEYGQKRSFSSWLVEKMFAYRKYKLSKKVDNYKGVETQRNRNIPYHLDNPEEIVGFSTQEYDVNGMQVFIINDQKQSHQPVIYYLYGSVYLRRPEKLHFKTVKHLIQLTNAKVVFPNFPKVPYATYQDVYPKLVEAYQQFCLSNGPSQVSVIGDSSGGGMALAFAKYIRDTKTALQPKQLILISPWLDVSFKNQAYKDFEAEEAYLDARRLRDIGELWAGGQGNMQLPYVSPLYGDYEDLPEITTFVGTKEIFYPDIMSLHDQLTRQRIANQLIIAEKMIHAYVIFPIREAKQARKQIAELVLKTVEHT</sequence>
<accession>A0A0H2UV26</accession>
<name>A0A0H2UV26_STRP3</name>